<dbReference type="EMBL" id="AFQD01000218">
    <property type="protein sequence ID" value="EGQ79637.1"/>
    <property type="molecule type" value="Genomic_DNA"/>
</dbReference>
<protein>
    <submittedName>
        <fullName evidence="3">TRAP tripartite ATP-independent transporter, membrane protein</fullName>
    </submittedName>
</protein>
<dbReference type="Pfam" id="PF06808">
    <property type="entry name" value="DctM"/>
    <property type="match status" value="1"/>
</dbReference>
<evidence type="ECO:0000313" key="4">
    <source>
        <dbReference type="Proteomes" id="UP000005392"/>
    </source>
</evidence>
<name>F9EN34_9FUSO</name>
<keyword evidence="1" id="KW-1133">Transmembrane helix</keyword>
<dbReference type="HOGENOM" id="CLU_3136011_0_0_0"/>
<proteinExistence type="predicted"/>
<dbReference type="Proteomes" id="UP000005392">
    <property type="component" value="Unassembled WGS sequence"/>
</dbReference>
<dbReference type="InterPro" id="IPR010656">
    <property type="entry name" value="DctM"/>
</dbReference>
<gene>
    <name evidence="3" type="primary">dctM</name>
    <name evidence="3" type="ORF">HMPREF9094_1339</name>
</gene>
<dbReference type="AlphaFoldDB" id="F9EN34"/>
<reference evidence="3 4" key="1">
    <citation type="submission" date="2011-05" db="EMBL/GenBank/DDBJ databases">
        <authorList>
            <person name="Muzny D."/>
            <person name="Qin X."/>
            <person name="Deng J."/>
            <person name="Jiang H."/>
            <person name="Liu Y."/>
            <person name="Qu J."/>
            <person name="Song X.-Z."/>
            <person name="Zhang L."/>
            <person name="Thornton R."/>
            <person name="Coyle M."/>
            <person name="Francisco L."/>
            <person name="Jackson L."/>
            <person name="Javaid M."/>
            <person name="Korchina V."/>
            <person name="Kovar C."/>
            <person name="Mata R."/>
            <person name="Mathew T."/>
            <person name="Ngo R."/>
            <person name="Nguyen L."/>
            <person name="Nguyen N."/>
            <person name="Okwuonu G."/>
            <person name="Ongeri F."/>
            <person name="Pham C."/>
            <person name="Simmons D."/>
            <person name="Wilczek-Boney K."/>
            <person name="Hale W."/>
            <person name="Jakkamsetti A."/>
            <person name="Pham P."/>
            <person name="Ruth R."/>
            <person name="San Lucas F."/>
            <person name="Warren J."/>
            <person name="Zhang J."/>
            <person name="Zhao Z."/>
            <person name="Zhou C."/>
            <person name="Zhu D."/>
            <person name="Lee S."/>
            <person name="Bess C."/>
            <person name="Blankenburg K."/>
            <person name="Forbes L."/>
            <person name="Fu Q."/>
            <person name="Gubbala S."/>
            <person name="Hirani K."/>
            <person name="Jayaseelan J.C."/>
            <person name="Lara F."/>
            <person name="Munidasa M."/>
            <person name="Palculict T."/>
            <person name="Patil S."/>
            <person name="Pu L.-L."/>
            <person name="Saada N."/>
            <person name="Tang L."/>
            <person name="Weissenberger G."/>
            <person name="Zhu Y."/>
            <person name="Hemphill L."/>
            <person name="Shang Y."/>
            <person name="Youmans B."/>
            <person name="Ayvaz T."/>
            <person name="Ross M."/>
            <person name="Santibanez J."/>
            <person name="Aqrawi P."/>
            <person name="Gross S."/>
            <person name="Joshi V."/>
            <person name="Fowler G."/>
            <person name="Nazareth L."/>
            <person name="Reid J."/>
            <person name="Worley K."/>
            <person name="Petrosino J."/>
            <person name="Highlander S."/>
            <person name="Gibbs R."/>
        </authorList>
    </citation>
    <scope>NUCLEOTIDE SEQUENCE [LARGE SCALE GENOMIC DNA]</scope>
    <source>
        <strain evidence="3 4">ATCC 51191</strain>
    </source>
</reference>
<evidence type="ECO:0000313" key="3">
    <source>
        <dbReference type="EMBL" id="EGQ79637.1"/>
    </source>
</evidence>
<keyword evidence="4" id="KW-1185">Reference proteome</keyword>
<accession>F9EN34</accession>
<evidence type="ECO:0000259" key="2">
    <source>
        <dbReference type="Pfam" id="PF06808"/>
    </source>
</evidence>
<organism evidence="3 4">
    <name type="scientific">Fusobacterium animalis ATCC 51191</name>
    <dbReference type="NCBI Taxonomy" id="997347"/>
    <lineage>
        <taxon>Bacteria</taxon>
        <taxon>Fusobacteriati</taxon>
        <taxon>Fusobacteriota</taxon>
        <taxon>Fusobacteriia</taxon>
        <taxon>Fusobacteriales</taxon>
        <taxon>Fusobacteriaceae</taxon>
        <taxon>Fusobacterium</taxon>
    </lineage>
</organism>
<evidence type="ECO:0000256" key="1">
    <source>
        <dbReference type="SAM" id="Phobius"/>
    </source>
</evidence>
<dbReference type="PATRIC" id="fig|997347.4.peg.1248"/>
<keyword evidence="1" id="KW-0812">Transmembrane</keyword>
<sequence>MGVNLFVASSISGVPIEKIVKKAVPFIVSFIIALAIITFIPSISLVLIK</sequence>
<comment type="caution">
    <text evidence="3">The sequence shown here is derived from an EMBL/GenBank/DDBJ whole genome shotgun (WGS) entry which is preliminary data.</text>
</comment>
<keyword evidence="1" id="KW-0472">Membrane</keyword>
<feature type="transmembrane region" description="Helical" evidence="1">
    <location>
        <begin position="23"/>
        <end position="48"/>
    </location>
</feature>
<feature type="domain" description="TRAP C4-dicarboxylate transport system permease DctM subunit" evidence="2">
    <location>
        <begin position="2"/>
        <end position="43"/>
    </location>
</feature>